<dbReference type="EMBL" id="HBUF01282473">
    <property type="protein sequence ID" value="CAG6687668.1"/>
    <property type="molecule type" value="Transcribed_RNA"/>
</dbReference>
<sequence>MAFNAKNKVTSLECKTGKGVSNFQWPMRCLIVGSSGSGKTTLVWNIISKNWIPYKQLYIHAPSLDQDIYQNIIELFDTPELADELHLSSTYDDLPSVDECESGSLIIFDDCMLDKDLQNKIEEYWSRSRPKNISCVYLVQSLTKIDPRVIRESSNFLILFRQKREHIIKLIWKDFAQDFTYTEFQEICRECWRDKHGFLSIDVDNGKYYNKFIEIERKT</sequence>
<dbReference type="CDD" id="cd00882">
    <property type="entry name" value="Ras_like_GTPase"/>
    <property type="match status" value="1"/>
</dbReference>
<dbReference type="InterPro" id="IPR006758">
    <property type="entry name" value="A32L"/>
</dbReference>
<dbReference type="Gene3D" id="3.40.50.300">
    <property type="entry name" value="P-loop containing nucleotide triphosphate hydrolases"/>
    <property type="match status" value="1"/>
</dbReference>
<reference evidence="1" key="1">
    <citation type="submission" date="2021-05" db="EMBL/GenBank/DDBJ databases">
        <authorList>
            <person name="Alioto T."/>
            <person name="Alioto T."/>
            <person name="Gomez Garrido J."/>
        </authorList>
    </citation>
    <scope>NUCLEOTIDE SEQUENCE</scope>
</reference>
<accession>A0A8D8TGZ6</accession>
<dbReference type="EMBL" id="HBUF01467182">
    <property type="protein sequence ID" value="CAG6744447.1"/>
    <property type="molecule type" value="Transcribed_RNA"/>
</dbReference>
<protein>
    <submittedName>
        <fullName evidence="1">Uncharacterized protein</fullName>
    </submittedName>
</protein>
<name>A0A8D8TGZ6_9HEMI</name>
<dbReference type="InterPro" id="IPR027417">
    <property type="entry name" value="P-loop_NTPase"/>
</dbReference>
<dbReference type="Pfam" id="PF04665">
    <property type="entry name" value="Pox_A32"/>
    <property type="match status" value="1"/>
</dbReference>
<proteinExistence type="predicted"/>
<organism evidence="1">
    <name type="scientific">Cacopsylla melanoneura</name>
    <dbReference type="NCBI Taxonomy" id="428564"/>
    <lineage>
        <taxon>Eukaryota</taxon>
        <taxon>Metazoa</taxon>
        <taxon>Ecdysozoa</taxon>
        <taxon>Arthropoda</taxon>
        <taxon>Hexapoda</taxon>
        <taxon>Insecta</taxon>
        <taxon>Pterygota</taxon>
        <taxon>Neoptera</taxon>
        <taxon>Paraneoptera</taxon>
        <taxon>Hemiptera</taxon>
        <taxon>Sternorrhyncha</taxon>
        <taxon>Psylloidea</taxon>
        <taxon>Psyllidae</taxon>
        <taxon>Psyllinae</taxon>
        <taxon>Cacopsylla</taxon>
    </lineage>
</organism>
<dbReference type="AlphaFoldDB" id="A0A8D8TGZ6"/>
<evidence type="ECO:0000313" key="1">
    <source>
        <dbReference type="EMBL" id="CAG6687668.1"/>
    </source>
</evidence>
<dbReference type="SUPFAM" id="SSF52540">
    <property type="entry name" value="P-loop containing nucleoside triphosphate hydrolases"/>
    <property type="match status" value="1"/>
</dbReference>